<dbReference type="Pfam" id="PF05073">
    <property type="entry name" value="Baculo_p24"/>
    <property type="match status" value="1"/>
</dbReference>
<reference evidence="2 3" key="1">
    <citation type="journal article" date="2015" name="Virol. Sin.">
        <title>Genome sequencing and analysis of a granulovirus isolated from the Asiatic rice leafroller, Cnaphalocrocis medinalis.</title>
        <authorList>
            <person name="Zhang S."/>
            <person name="Zhu Z."/>
            <person name="Sun S."/>
            <person name="Chen Q."/>
            <person name="Deng F."/>
            <person name="Yang K."/>
        </authorList>
    </citation>
    <scope>NUCLEOTIDE SEQUENCE [LARGE SCALE GENOMIC DNA]</scope>
    <source>
        <strain evidence="2 3">Enping</strain>
    </source>
</reference>
<organism evidence="1">
    <name type="scientific">Cnaphalocrocis medinalis granulovirus</name>
    <dbReference type="NCBI Taxonomy" id="1750712"/>
    <lineage>
        <taxon>Viruses</taxon>
        <taxon>Viruses incertae sedis</taxon>
        <taxon>Naldaviricetes</taxon>
        <taxon>Lefavirales</taxon>
        <taxon>Baculoviridae</taxon>
        <taxon>Betabaculovirus</taxon>
        <taxon>Betabaculovirus cnamedinalis</taxon>
    </lineage>
</organism>
<reference evidence="1" key="2">
    <citation type="journal article" date="2016" name="PLoS ONE">
        <title>Genome of Cnaphalocrocis medinalis Granulovirus, the First Crambidae-Infecting Betabaculovirus Isolated from Rice Leaffolder to Sequenced.</title>
        <authorList>
            <person name="Han G."/>
            <person name="Xu J."/>
            <person name="Liu Q."/>
            <person name="Li C."/>
            <person name="Xu H."/>
            <person name="Lu Z."/>
        </authorList>
    </citation>
    <scope>NUCLEOTIDE SEQUENCE</scope>
</reference>
<dbReference type="OrthoDB" id="18599at10239"/>
<reference evidence="2" key="3">
    <citation type="submission" date="2016-01" db="EMBL/GenBank/DDBJ databases">
        <authorList>
            <person name="McClelland M."/>
            <person name="Jain A."/>
            <person name="Saraogi P."/>
            <person name="Mendelson R."/>
            <person name="Westerman R."/>
            <person name="SanMiguel P."/>
            <person name="Csonka L."/>
        </authorList>
    </citation>
    <scope>NUCLEOTIDE SEQUENCE</scope>
    <source>
        <strain evidence="2">Enping</strain>
    </source>
</reference>
<dbReference type="Proteomes" id="UP000202719">
    <property type="component" value="Segment"/>
</dbReference>
<evidence type="ECO:0000313" key="3">
    <source>
        <dbReference type="Proteomes" id="UP000202719"/>
    </source>
</evidence>
<dbReference type="KEGG" id="vg:26855079"/>
<dbReference type="EMBL" id="KP658210">
    <property type="protein sequence ID" value="ALN41993.1"/>
    <property type="molecule type" value="Genomic_DNA"/>
</dbReference>
<sequence>MSFDYNSGPIDVFIVSNDESKVINGYAEINGVSNLLSPFTRISANQLWNSTHTSYRMETNTAKFIHAIAICKYMNALPENNSPAYIQLRRLIRDLFVGEQQNEEEKEKENNKLLIDIKQSLQNLENNNILNDINTSLNIFKHELLQNIKG</sequence>
<proteinExistence type="predicted"/>
<protein>
    <submittedName>
        <fullName evidence="1">p24</fullName>
    </submittedName>
</protein>
<accession>A0A0X9FL01</accession>
<dbReference type="GO" id="GO:0019028">
    <property type="term" value="C:viral capsid"/>
    <property type="evidence" value="ECO:0007669"/>
    <property type="project" value="InterPro"/>
</dbReference>
<dbReference type="RefSeq" id="YP_009229971.1">
    <property type="nucleotide sequence ID" value="NC_029304.2"/>
</dbReference>
<evidence type="ECO:0000313" key="2">
    <source>
        <dbReference type="EMBL" id="AMF83804.1"/>
    </source>
</evidence>
<evidence type="ECO:0000313" key="1">
    <source>
        <dbReference type="EMBL" id="ALN41993.1"/>
    </source>
</evidence>
<dbReference type="GeneID" id="26855079"/>
<dbReference type="InterPro" id="IPR007765">
    <property type="entry name" value="Baculo_p24"/>
</dbReference>
<name>A0A0X9FL01_9BBAC</name>
<keyword evidence="3" id="KW-1185">Reference proteome</keyword>
<dbReference type="EMBL" id="KU593505">
    <property type="protein sequence ID" value="AMF83804.1"/>
    <property type="molecule type" value="Genomic_DNA"/>
</dbReference>